<dbReference type="InterPro" id="IPR029063">
    <property type="entry name" value="SAM-dependent_MTases_sf"/>
</dbReference>
<dbReference type="InterPro" id="IPR025714">
    <property type="entry name" value="Methyltranfer_dom"/>
</dbReference>
<dbReference type="PANTHER" id="PTHR43591:SF24">
    <property type="entry name" value="2-METHOXY-6-POLYPRENYL-1,4-BENZOQUINOL METHYLASE, MITOCHONDRIAL"/>
    <property type="match status" value="1"/>
</dbReference>
<protein>
    <recommendedName>
        <fullName evidence="1">Methyltransferase domain-containing protein</fullName>
    </recommendedName>
</protein>
<dbReference type="Pfam" id="PF13847">
    <property type="entry name" value="Methyltransf_31"/>
    <property type="match status" value="1"/>
</dbReference>
<reference evidence="2" key="1">
    <citation type="submission" date="2023-11" db="EMBL/GenBank/DDBJ databases">
        <authorList>
            <person name="Alioto T."/>
            <person name="Alioto T."/>
            <person name="Gomez Garrido J."/>
        </authorList>
    </citation>
    <scope>NUCLEOTIDE SEQUENCE</scope>
</reference>
<organism evidence="2 3">
    <name type="scientific">Lecanosticta acicola</name>
    <dbReference type="NCBI Taxonomy" id="111012"/>
    <lineage>
        <taxon>Eukaryota</taxon>
        <taxon>Fungi</taxon>
        <taxon>Dikarya</taxon>
        <taxon>Ascomycota</taxon>
        <taxon>Pezizomycotina</taxon>
        <taxon>Dothideomycetes</taxon>
        <taxon>Dothideomycetidae</taxon>
        <taxon>Mycosphaerellales</taxon>
        <taxon>Mycosphaerellaceae</taxon>
        <taxon>Lecanosticta</taxon>
    </lineage>
</organism>
<dbReference type="CDD" id="cd02440">
    <property type="entry name" value="AdoMet_MTases"/>
    <property type="match status" value="1"/>
</dbReference>
<accession>A0AAI8Z0R4</accession>
<dbReference type="PANTHER" id="PTHR43591">
    <property type="entry name" value="METHYLTRANSFERASE"/>
    <property type="match status" value="1"/>
</dbReference>
<sequence length="275" mass="30708">MRQKLAMAGTSYIQGHDAATLQSHQSRSAKKQADYLLPHIRSDSHILDVGCGPGTITIDFATYAVQGKVIGVDSSSEVIEQAKEEAIKRKMSKEVTFEVAGAHDLPYPDNGFDIVHCHAVLVHLPDPVAAMKEMRRVCKKGGLIAAREPDWSTCVIHPYYAKLERWKEVFGQLKRNEGAEPNAGRHLSEWAVNAGFSSDDVTLAANVLSYSGREQVKWWGELYSSRVKTEMGKRAVSSGLATKQEVEQFSKAYLDWSKEQSAIWAMMHMRLLCRK</sequence>
<keyword evidence="3" id="KW-1185">Reference proteome</keyword>
<dbReference type="AlphaFoldDB" id="A0AAI8Z0R4"/>
<proteinExistence type="predicted"/>
<evidence type="ECO:0000259" key="1">
    <source>
        <dbReference type="Pfam" id="PF13847"/>
    </source>
</evidence>
<gene>
    <name evidence="2" type="ORF">LECACI_7A005485</name>
</gene>
<feature type="domain" description="Methyltransferase" evidence="1">
    <location>
        <begin position="41"/>
        <end position="170"/>
    </location>
</feature>
<name>A0AAI8Z0R4_9PEZI</name>
<evidence type="ECO:0000313" key="3">
    <source>
        <dbReference type="Proteomes" id="UP001296104"/>
    </source>
</evidence>
<dbReference type="EMBL" id="CAVMBE010000035">
    <property type="protein sequence ID" value="CAK4030327.1"/>
    <property type="molecule type" value="Genomic_DNA"/>
</dbReference>
<comment type="caution">
    <text evidence="2">The sequence shown here is derived from an EMBL/GenBank/DDBJ whole genome shotgun (WGS) entry which is preliminary data.</text>
</comment>
<dbReference type="Gene3D" id="3.40.50.150">
    <property type="entry name" value="Vaccinia Virus protein VP39"/>
    <property type="match status" value="1"/>
</dbReference>
<dbReference type="SUPFAM" id="SSF53335">
    <property type="entry name" value="S-adenosyl-L-methionine-dependent methyltransferases"/>
    <property type="match status" value="1"/>
</dbReference>
<dbReference type="Proteomes" id="UP001296104">
    <property type="component" value="Unassembled WGS sequence"/>
</dbReference>
<evidence type="ECO:0000313" key="2">
    <source>
        <dbReference type="EMBL" id="CAK4030327.1"/>
    </source>
</evidence>
<dbReference type="GO" id="GO:0008168">
    <property type="term" value="F:methyltransferase activity"/>
    <property type="evidence" value="ECO:0007669"/>
    <property type="project" value="TreeGrafter"/>
</dbReference>